<evidence type="ECO:0000313" key="6">
    <source>
        <dbReference type="EMBL" id="KAF7368542.1"/>
    </source>
</evidence>
<dbReference type="PROSITE" id="PS51419">
    <property type="entry name" value="RAB"/>
    <property type="match status" value="1"/>
</dbReference>
<dbReference type="SMART" id="SM00174">
    <property type="entry name" value="RHO"/>
    <property type="match status" value="1"/>
</dbReference>
<dbReference type="FunFam" id="3.40.50.300:FF:001447">
    <property type="entry name" value="Ras-related protein Rab-1B"/>
    <property type="match status" value="1"/>
</dbReference>
<dbReference type="PROSITE" id="PS51421">
    <property type="entry name" value="RAS"/>
    <property type="match status" value="1"/>
</dbReference>
<comment type="caution">
    <text evidence="6">The sequence shown here is derived from an EMBL/GenBank/DDBJ whole genome shotgun (WGS) entry which is preliminary data.</text>
</comment>
<dbReference type="NCBIfam" id="TIGR00231">
    <property type="entry name" value="small_GTP"/>
    <property type="match status" value="1"/>
</dbReference>
<evidence type="ECO:0000256" key="5">
    <source>
        <dbReference type="SAM" id="MobiDB-lite"/>
    </source>
</evidence>
<dbReference type="InterPro" id="IPR005225">
    <property type="entry name" value="Small_GTP-bd"/>
</dbReference>
<dbReference type="PANTHER" id="PTHR47981">
    <property type="entry name" value="RAB FAMILY"/>
    <property type="match status" value="1"/>
</dbReference>
<dbReference type="GO" id="GO:0000329">
    <property type="term" value="C:fungal-type vacuole membrane"/>
    <property type="evidence" value="ECO:0007669"/>
    <property type="project" value="TreeGrafter"/>
</dbReference>
<accession>A0A8H6Z0S7</accession>
<feature type="compositionally biased region" description="Low complexity" evidence="5">
    <location>
        <begin position="254"/>
        <end position="265"/>
    </location>
</feature>
<dbReference type="PRINTS" id="PR00449">
    <property type="entry name" value="RASTRNSFRMNG"/>
</dbReference>
<reference evidence="6" key="1">
    <citation type="submission" date="2020-05" db="EMBL/GenBank/DDBJ databases">
        <title>Mycena genomes resolve the evolution of fungal bioluminescence.</title>
        <authorList>
            <person name="Tsai I.J."/>
        </authorList>
    </citation>
    <scope>NUCLEOTIDE SEQUENCE</scope>
    <source>
        <strain evidence="6">CCC161011</strain>
    </source>
</reference>
<dbReference type="SUPFAM" id="SSF52540">
    <property type="entry name" value="P-loop containing nucleoside triphosphate hydrolases"/>
    <property type="match status" value="1"/>
</dbReference>
<dbReference type="InterPro" id="IPR027417">
    <property type="entry name" value="P-loop_NTPase"/>
</dbReference>
<evidence type="ECO:0000256" key="4">
    <source>
        <dbReference type="ARBA" id="ARBA00023289"/>
    </source>
</evidence>
<dbReference type="InterPro" id="IPR001806">
    <property type="entry name" value="Small_GTPase"/>
</dbReference>
<dbReference type="Gene3D" id="3.40.50.300">
    <property type="entry name" value="P-loop containing nucleotide triphosphate hydrolases"/>
    <property type="match status" value="1"/>
</dbReference>
<evidence type="ECO:0000313" key="7">
    <source>
        <dbReference type="Proteomes" id="UP000620124"/>
    </source>
</evidence>
<feature type="compositionally biased region" description="Acidic residues" evidence="5">
    <location>
        <begin position="172"/>
        <end position="181"/>
    </location>
</feature>
<feature type="compositionally biased region" description="Low complexity" evidence="5">
    <location>
        <begin position="360"/>
        <end position="393"/>
    </location>
</feature>
<dbReference type="Pfam" id="PF00071">
    <property type="entry name" value="Ras"/>
    <property type="match status" value="1"/>
</dbReference>
<dbReference type="Proteomes" id="UP000620124">
    <property type="component" value="Unassembled WGS sequence"/>
</dbReference>
<feature type="region of interest" description="Disordered" evidence="5">
    <location>
        <begin position="307"/>
        <end position="336"/>
    </location>
</feature>
<dbReference type="SMART" id="SM00175">
    <property type="entry name" value="RAB"/>
    <property type="match status" value="1"/>
</dbReference>
<keyword evidence="4" id="KW-0636">Prenylation</keyword>
<dbReference type="GO" id="GO:0032889">
    <property type="term" value="P:regulation of vacuole fusion, non-autophagic"/>
    <property type="evidence" value="ECO:0007669"/>
    <property type="project" value="TreeGrafter"/>
</dbReference>
<comment type="similarity">
    <text evidence="1">Belongs to the small GTPase superfamily. Rab family.</text>
</comment>
<organism evidence="6 7">
    <name type="scientific">Mycena venus</name>
    <dbReference type="NCBI Taxonomy" id="2733690"/>
    <lineage>
        <taxon>Eukaryota</taxon>
        <taxon>Fungi</taxon>
        <taxon>Dikarya</taxon>
        <taxon>Basidiomycota</taxon>
        <taxon>Agaricomycotina</taxon>
        <taxon>Agaricomycetes</taxon>
        <taxon>Agaricomycetidae</taxon>
        <taxon>Agaricales</taxon>
        <taxon>Marasmiineae</taxon>
        <taxon>Mycenaceae</taxon>
        <taxon>Mycena</taxon>
    </lineage>
</organism>
<evidence type="ECO:0000256" key="3">
    <source>
        <dbReference type="ARBA" id="ARBA00023134"/>
    </source>
</evidence>
<dbReference type="OrthoDB" id="9989112at2759"/>
<keyword evidence="4" id="KW-0449">Lipoprotein</keyword>
<sequence length="444" mass="46941">MPTFKVVVIGASGVGKTSLRGQYISARFSTSYRATIGADFITKTLPAPTPAAEPITLQIWDTAGQERFSSLASAFFRGADAAVLMYDVTAPETLFALSKWWAEFKDKAPVREEELRHFCVVVVGNKTDLLEGRGDGEPVVSPAQGARFVRALVPRPDTPPPSPGPSRLTLAADDDDDDDERASDSDAHRAPGFGTRALTLPALPPISILRRPHSRPHPLPTHRKTHSSQSQVAFSHPPSPSPLLAAAGRHKSSSSRASSHSRYGAGASTATSTLTIYHTPSSSVFSDGASEYYHSAQSSYHTSYDPGVHLQAEAGSGRNGNGDEKGDADSPSARSVSEATIMPARFASSTDDLNGHSRESSASTVAATSTTSSDASPSSPTSSATSPSPTTSTQKSRARPPFDNPTITTLTRVRVRVRGRVRGRGRGHTNTGYEPDSSFGILGS</sequence>
<feature type="region of interest" description="Disordered" evidence="5">
    <location>
        <begin position="348"/>
        <end position="444"/>
    </location>
</feature>
<feature type="region of interest" description="Disordered" evidence="5">
    <location>
        <begin position="152"/>
        <end position="265"/>
    </location>
</feature>
<feature type="compositionally biased region" description="Basic residues" evidence="5">
    <location>
        <begin position="210"/>
        <end position="226"/>
    </location>
</feature>
<proteinExistence type="inferred from homology"/>
<dbReference type="AlphaFoldDB" id="A0A8H6Z0S7"/>
<dbReference type="GO" id="GO:0005525">
    <property type="term" value="F:GTP binding"/>
    <property type="evidence" value="ECO:0007669"/>
    <property type="project" value="UniProtKB-KW"/>
</dbReference>
<gene>
    <name evidence="6" type="ORF">MVEN_00177500</name>
</gene>
<evidence type="ECO:0000256" key="1">
    <source>
        <dbReference type="ARBA" id="ARBA00006270"/>
    </source>
</evidence>
<dbReference type="GO" id="GO:0005770">
    <property type="term" value="C:late endosome"/>
    <property type="evidence" value="ECO:0007669"/>
    <property type="project" value="TreeGrafter"/>
</dbReference>
<name>A0A8H6Z0S7_9AGAR</name>
<keyword evidence="3" id="KW-0342">GTP-binding</keyword>
<dbReference type="PANTHER" id="PTHR47981:SF20">
    <property type="entry name" value="RAS-RELATED PROTEIN RAB-7A"/>
    <property type="match status" value="1"/>
</dbReference>
<feature type="compositionally biased region" description="Basic residues" evidence="5">
    <location>
        <begin position="413"/>
        <end position="427"/>
    </location>
</feature>
<dbReference type="GO" id="GO:0003924">
    <property type="term" value="F:GTPase activity"/>
    <property type="evidence" value="ECO:0007669"/>
    <property type="project" value="InterPro"/>
</dbReference>
<keyword evidence="7" id="KW-1185">Reference proteome</keyword>
<protein>
    <submittedName>
        <fullName evidence="6">Rab small monomeric GTPase</fullName>
    </submittedName>
</protein>
<dbReference type="EMBL" id="JACAZI010000002">
    <property type="protein sequence ID" value="KAF7368542.1"/>
    <property type="molecule type" value="Genomic_DNA"/>
</dbReference>
<evidence type="ECO:0000256" key="2">
    <source>
        <dbReference type="ARBA" id="ARBA00022741"/>
    </source>
</evidence>
<keyword evidence="2" id="KW-0547">Nucleotide-binding</keyword>
<dbReference type="SMART" id="SM00173">
    <property type="entry name" value="RAS"/>
    <property type="match status" value="1"/>
</dbReference>